<dbReference type="CDD" id="cd01310">
    <property type="entry name" value="TatD_DNAse"/>
    <property type="match status" value="1"/>
</dbReference>
<feature type="binding site" evidence="1">
    <location>
        <position position="213"/>
    </location>
    <ligand>
        <name>a divalent metal cation</name>
        <dbReference type="ChEBI" id="CHEBI:60240"/>
        <label>1</label>
    </ligand>
</feature>
<dbReference type="Gene3D" id="3.20.20.140">
    <property type="entry name" value="Metal-dependent hydrolases"/>
    <property type="match status" value="1"/>
</dbReference>
<feature type="binding site" evidence="1">
    <location>
        <position position="6"/>
    </location>
    <ligand>
        <name>a divalent metal cation</name>
        <dbReference type="ChEBI" id="CHEBI:60240"/>
        <label>1</label>
    </ligand>
</feature>
<organism evidence="2 3">
    <name type="scientific">Candidatus Polarisedimenticola svalbardensis</name>
    <dbReference type="NCBI Taxonomy" id="2886004"/>
    <lineage>
        <taxon>Bacteria</taxon>
        <taxon>Pseudomonadati</taxon>
        <taxon>Acidobacteriota</taxon>
        <taxon>Candidatus Polarisedimenticolia</taxon>
        <taxon>Candidatus Polarisedimenticolales</taxon>
        <taxon>Candidatus Polarisedimenticolaceae</taxon>
        <taxon>Candidatus Polarisedimenticola</taxon>
    </lineage>
</organism>
<keyword evidence="2" id="KW-0378">Hydrolase</keyword>
<dbReference type="SUPFAM" id="SSF51556">
    <property type="entry name" value="Metallo-dependent hydrolases"/>
    <property type="match status" value="1"/>
</dbReference>
<dbReference type="PIRSF" id="PIRSF005902">
    <property type="entry name" value="DNase_TatD"/>
    <property type="match status" value="1"/>
</dbReference>
<comment type="caution">
    <text evidence="2">The sequence shown here is derived from an EMBL/GenBank/DDBJ whole genome shotgun (WGS) entry which is preliminary data.</text>
</comment>
<evidence type="ECO:0000256" key="1">
    <source>
        <dbReference type="PIRSR" id="PIRSR005902-1"/>
    </source>
</evidence>
<gene>
    <name evidence="2" type="ORF">IFK94_03685</name>
</gene>
<feature type="binding site" evidence="1">
    <location>
        <position position="141"/>
    </location>
    <ligand>
        <name>a divalent metal cation</name>
        <dbReference type="ChEBI" id="CHEBI:60240"/>
        <label>2</label>
    </ligand>
</feature>
<feature type="binding site" evidence="1">
    <location>
        <position position="164"/>
    </location>
    <ligand>
        <name>a divalent metal cation</name>
        <dbReference type="ChEBI" id="CHEBI:60240"/>
        <label>2</label>
    </ligand>
</feature>
<protein>
    <submittedName>
        <fullName evidence="2">TatD family hydrolase</fullName>
    </submittedName>
</protein>
<dbReference type="InterPro" id="IPR001130">
    <property type="entry name" value="TatD-like"/>
</dbReference>
<keyword evidence="1" id="KW-0479">Metal-binding</keyword>
<dbReference type="Proteomes" id="UP000648239">
    <property type="component" value="Unassembled WGS sequence"/>
</dbReference>
<dbReference type="Pfam" id="PF01026">
    <property type="entry name" value="TatD_DNase"/>
    <property type="match status" value="1"/>
</dbReference>
<accession>A0A8J6Y4V6</accession>
<sequence>MDVHTHLTHDRFRDDLDQVVARSIEAGVAAMVVNGLEPDSNRQILELAERYPQVRPALGIYPVNAVCDRLPDDLPFEVPRFDVDGEIAFIREQAVAGNLAAIGECGLDGHWVKEPTFPRQEQVFEAFIEIAMETDLPLIIHTRRLEQRAVEILRHHRPAKVDFHCFGGKTRLAQEVAENDGWYFSIPANARTNTAFSRMLRTLPAERILTETDAPYLGPVRGERNEPANVVGTVECLAELRGWTVEQARDQVYRNYRALFG</sequence>
<reference evidence="2 3" key="1">
    <citation type="submission" date="2020-08" db="EMBL/GenBank/DDBJ databases">
        <title>Acidobacteriota in marine sediments use diverse sulfur dissimilation pathways.</title>
        <authorList>
            <person name="Wasmund K."/>
        </authorList>
    </citation>
    <scope>NUCLEOTIDE SEQUENCE [LARGE SCALE GENOMIC DNA]</scope>
    <source>
        <strain evidence="2">MAG AM4</strain>
    </source>
</reference>
<dbReference type="InterPro" id="IPR032466">
    <property type="entry name" value="Metal_Hydrolase"/>
</dbReference>
<name>A0A8J6Y4V6_9BACT</name>
<proteinExistence type="predicted"/>
<evidence type="ECO:0000313" key="3">
    <source>
        <dbReference type="Proteomes" id="UP000648239"/>
    </source>
</evidence>
<dbReference type="PANTHER" id="PTHR46124:SF2">
    <property type="entry name" value="D-AMINOACYL-TRNA DEACYLASE"/>
    <property type="match status" value="1"/>
</dbReference>
<feature type="binding site" evidence="1">
    <location>
        <position position="4"/>
    </location>
    <ligand>
        <name>a divalent metal cation</name>
        <dbReference type="ChEBI" id="CHEBI:60240"/>
        <label>1</label>
    </ligand>
</feature>
<dbReference type="AlphaFoldDB" id="A0A8J6Y4V6"/>
<dbReference type="PANTHER" id="PTHR46124">
    <property type="entry name" value="D-AMINOACYL-TRNA DEACYLASE"/>
    <property type="match status" value="1"/>
</dbReference>
<dbReference type="EMBL" id="JACXWD010000007">
    <property type="protein sequence ID" value="MBD3867205.1"/>
    <property type="molecule type" value="Genomic_DNA"/>
</dbReference>
<feature type="binding site" evidence="1">
    <location>
        <position position="104"/>
    </location>
    <ligand>
        <name>a divalent metal cation</name>
        <dbReference type="ChEBI" id="CHEBI:60240"/>
        <label>1</label>
    </ligand>
</feature>
<dbReference type="GO" id="GO:0005829">
    <property type="term" value="C:cytosol"/>
    <property type="evidence" value="ECO:0007669"/>
    <property type="project" value="TreeGrafter"/>
</dbReference>
<dbReference type="GO" id="GO:0046872">
    <property type="term" value="F:metal ion binding"/>
    <property type="evidence" value="ECO:0007669"/>
    <property type="project" value="UniProtKB-KW"/>
</dbReference>
<evidence type="ECO:0000313" key="2">
    <source>
        <dbReference type="EMBL" id="MBD3867205.1"/>
    </source>
</evidence>
<dbReference type="GO" id="GO:0016788">
    <property type="term" value="F:hydrolase activity, acting on ester bonds"/>
    <property type="evidence" value="ECO:0007669"/>
    <property type="project" value="InterPro"/>
</dbReference>